<accession>A0A319BMA7</accession>
<protein>
    <submittedName>
        <fullName evidence="1">Uncharacterized protein</fullName>
    </submittedName>
</protein>
<proteinExistence type="predicted"/>
<dbReference type="GeneID" id="37212992"/>
<reference evidence="1" key="1">
    <citation type="submission" date="2016-12" db="EMBL/GenBank/DDBJ databases">
        <title>The genomes of Aspergillus section Nigri reveals drivers in fungal speciation.</title>
        <authorList>
            <consortium name="DOE Joint Genome Institute"/>
            <person name="Vesth T.C."/>
            <person name="Nybo J."/>
            <person name="Theobald S."/>
            <person name="Brandl J."/>
            <person name="Frisvad J.C."/>
            <person name="Nielsen K.F."/>
            <person name="Lyhne E.K."/>
            <person name="Kogle M.E."/>
            <person name="Kuo A."/>
            <person name="Riley R."/>
            <person name="Clum A."/>
            <person name="Nolan M."/>
            <person name="Lipzen A."/>
            <person name="Salamov A."/>
            <person name="Henrissat B."/>
            <person name="Wiebenga A."/>
            <person name="De Vries R.P."/>
            <person name="Grigoriev I.V."/>
            <person name="Mortensen U.H."/>
            <person name="Andersen M.R."/>
            <person name="Baker S.E."/>
        </authorList>
    </citation>
    <scope>NUCLEOTIDE SEQUENCE [LARGE SCALE GENOMIC DNA]</scope>
    <source>
        <strain evidence="1">CBS 113365</strain>
    </source>
</reference>
<gene>
    <name evidence="1" type="ORF">BO88DRAFT_419587</name>
</gene>
<dbReference type="EMBL" id="KZ821644">
    <property type="protein sequence ID" value="PYH64388.1"/>
    <property type="molecule type" value="Genomic_DNA"/>
</dbReference>
<evidence type="ECO:0000313" key="1">
    <source>
        <dbReference type="EMBL" id="PYH64388.1"/>
    </source>
</evidence>
<dbReference type="RefSeq" id="XP_025558182.1">
    <property type="nucleotide sequence ID" value="XM_025708400.1"/>
</dbReference>
<keyword evidence="2" id="KW-1185">Reference proteome</keyword>
<dbReference type="AlphaFoldDB" id="A0A319BMA7"/>
<name>A0A319BMA7_ASPVC</name>
<evidence type="ECO:0000313" key="2">
    <source>
        <dbReference type="Proteomes" id="UP000248405"/>
    </source>
</evidence>
<organism evidence="1 2">
    <name type="scientific">Aspergillus vadensis (strain CBS 113365 / IMI 142717 / IBT 24658)</name>
    <dbReference type="NCBI Taxonomy" id="1448311"/>
    <lineage>
        <taxon>Eukaryota</taxon>
        <taxon>Fungi</taxon>
        <taxon>Dikarya</taxon>
        <taxon>Ascomycota</taxon>
        <taxon>Pezizomycotina</taxon>
        <taxon>Eurotiomycetes</taxon>
        <taxon>Eurotiomycetidae</taxon>
        <taxon>Eurotiales</taxon>
        <taxon>Aspergillaceae</taxon>
        <taxon>Aspergillus</taxon>
        <taxon>Aspergillus subgen. Circumdati</taxon>
    </lineage>
</organism>
<sequence>MYPGSHRASREGLGYQHETFLDPGIRKQPDLEREWWETEPANDVTASPRTSRFNSHTISYVISTLTTAYSYPVYCWIEEYMLLITRKKGLLRNLDPGVGLDYSSHRDLPNSNVRVVPGDSEPRLIPVDKLGLGPTITVKPMIQYRLVSSSFLCATQFPVGISRSNSTVRDTDLGHHNLSEFYNTSDKPVEGNRYYASGCDAFPVLSSLSHLRRLALAAGESHPSNCPCSNASRQDQEIDKYVLFGMKGQELQDYKQLDLRVCDGPWLLPGTYCFRLAHNLDPTAKKPS</sequence>
<dbReference type="Proteomes" id="UP000248405">
    <property type="component" value="Unassembled WGS sequence"/>
</dbReference>